<dbReference type="KEGG" id="msum:OH143_07415"/>
<dbReference type="GeneID" id="76730709"/>
<accession>A0AAX3E7X6</accession>
<name>A0AAX3E7X6_9EURY</name>
<dbReference type="Proteomes" id="UP001156196">
    <property type="component" value="Chromosome"/>
</dbReference>
<sequence>MNGKIGLRAFSTLLAIMLVSVVMVPAMAMDAGALDIEKLDIVDPATLQERSPSFISELRSKGCSEEEIAEAIRSLPRVSYLDGWTEADDERVSPLLQQARDEVNYSMYGEIDPLTEDGVSAVKMCSSGIWLFDTVFQGVNGWVHPGLMECSSDGTRRQFLTTHLGKKIGTTANWIEIGIESVCDDPNPARYHVFTYDNNNISRPMVVHSNLTNGDRDYNFEIYVSDVQYPEGYPYMILWEGQVVRVGHVPFAEGDLNEVHEYVRNDPGSFSDVSTSYVCDSYVYYDGYGVWWNEQLDAQLAHPTQLHADTQEGVYGDFYRPWWSNAYRIDTWIA</sequence>
<dbReference type="EMBL" id="CP109831">
    <property type="protein sequence ID" value="UYU17539.1"/>
    <property type="molecule type" value="Genomic_DNA"/>
</dbReference>
<reference evidence="1" key="1">
    <citation type="submission" date="2022-10" db="EMBL/GenBank/DDBJ databases">
        <title>Complete genome of Methanoculleus submarinus DSM 15122.</title>
        <authorList>
            <person name="Chen S.-C."/>
            <person name="Lai S.-J."/>
            <person name="You Y.-T."/>
        </authorList>
    </citation>
    <scope>NUCLEOTIDE SEQUENCE</scope>
    <source>
        <strain evidence="1">DSM 15122</strain>
    </source>
</reference>
<dbReference type="AlphaFoldDB" id="A0AAX3E7X6"/>
<protein>
    <submittedName>
        <fullName evidence="1">Uncharacterized protein</fullName>
    </submittedName>
</protein>
<dbReference type="GeneID" id="4845955"/>
<dbReference type="RefSeq" id="WP_011842981.1">
    <property type="nucleotide sequence ID" value="NZ_CP109831.1"/>
</dbReference>
<proteinExistence type="predicted"/>
<evidence type="ECO:0000313" key="2">
    <source>
        <dbReference type="Proteomes" id="UP001156196"/>
    </source>
</evidence>
<organism evidence="1 2">
    <name type="scientific">Methanoculleus submarinus</name>
    <dbReference type="NCBI Taxonomy" id="204050"/>
    <lineage>
        <taxon>Archaea</taxon>
        <taxon>Methanobacteriati</taxon>
        <taxon>Methanobacteriota</taxon>
        <taxon>Stenosarchaea group</taxon>
        <taxon>Methanomicrobia</taxon>
        <taxon>Methanomicrobiales</taxon>
        <taxon>Methanomicrobiaceae</taxon>
        <taxon>Methanoculleus</taxon>
    </lineage>
</organism>
<evidence type="ECO:0000313" key="1">
    <source>
        <dbReference type="EMBL" id="UYU17539.1"/>
    </source>
</evidence>
<gene>
    <name evidence="1" type="ORF">OH143_07415</name>
</gene>
<keyword evidence="2" id="KW-1185">Reference proteome</keyword>